<comment type="caution">
    <text evidence="2">The sequence shown here is derived from an EMBL/GenBank/DDBJ whole genome shotgun (WGS) entry which is preliminary data.</text>
</comment>
<gene>
    <name evidence="2" type="ORF">HDF16_005024</name>
</gene>
<proteinExistence type="predicted"/>
<sequence>MVARKLDVSNAGHRLLMTSYAVKGLAIKHSTIVFESGLGGGEDHWKKVIDLLPKSVMAITYERPGMNGSAPDGVPPSPEHIATVLHAALAQVASPPYLLVGHSWGGPLVRAFAGLFPKDVSGLVLVETTDFGETAEERRRYIYEPLGHGEDGEKLRAAVDAYYAQQAGHFDPGVDADIQMSRDERRDDFRDLQNLPMPPVPVVVIATTRYPFTNDPHLPVSYDQAQYQQLMLNYRFLSLGRFARSVPDGTLVTTARSGHYVQEEEPRLVLWGIRRVLRPARPATQH</sequence>
<dbReference type="PANTHER" id="PTHR43798:SF33">
    <property type="entry name" value="HYDROLASE, PUTATIVE (AFU_ORTHOLOGUE AFUA_2G14860)-RELATED"/>
    <property type="match status" value="1"/>
</dbReference>
<evidence type="ECO:0000313" key="2">
    <source>
        <dbReference type="EMBL" id="MBB5060288.1"/>
    </source>
</evidence>
<dbReference type="Pfam" id="PF12697">
    <property type="entry name" value="Abhydrolase_6"/>
    <property type="match status" value="1"/>
</dbReference>
<dbReference type="InterPro" id="IPR000073">
    <property type="entry name" value="AB_hydrolase_1"/>
</dbReference>
<dbReference type="AlphaFoldDB" id="A0A7W8E5M6"/>
<dbReference type="InterPro" id="IPR029058">
    <property type="entry name" value="AB_hydrolase_fold"/>
</dbReference>
<name>A0A7W8E5M6_9BACT</name>
<dbReference type="EMBL" id="JACHIP010000011">
    <property type="protein sequence ID" value="MBB5060288.1"/>
    <property type="molecule type" value="Genomic_DNA"/>
</dbReference>
<dbReference type="SUPFAM" id="SSF53474">
    <property type="entry name" value="alpha/beta-Hydrolases"/>
    <property type="match status" value="1"/>
</dbReference>
<organism evidence="2 3">
    <name type="scientific">Granulicella aggregans</name>
    <dbReference type="NCBI Taxonomy" id="474949"/>
    <lineage>
        <taxon>Bacteria</taxon>
        <taxon>Pseudomonadati</taxon>
        <taxon>Acidobacteriota</taxon>
        <taxon>Terriglobia</taxon>
        <taxon>Terriglobales</taxon>
        <taxon>Acidobacteriaceae</taxon>
        <taxon>Granulicella</taxon>
    </lineage>
</organism>
<keyword evidence="3" id="KW-1185">Reference proteome</keyword>
<dbReference type="RefSeq" id="WP_184222474.1">
    <property type="nucleotide sequence ID" value="NZ_JACHIP010000011.1"/>
</dbReference>
<dbReference type="Proteomes" id="UP000540989">
    <property type="component" value="Unassembled WGS sequence"/>
</dbReference>
<accession>A0A7W8E5M6</accession>
<dbReference type="Gene3D" id="3.40.50.1820">
    <property type="entry name" value="alpha/beta hydrolase"/>
    <property type="match status" value="1"/>
</dbReference>
<evidence type="ECO:0000313" key="3">
    <source>
        <dbReference type="Proteomes" id="UP000540989"/>
    </source>
</evidence>
<dbReference type="GO" id="GO:0016020">
    <property type="term" value="C:membrane"/>
    <property type="evidence" value="ECO:0007669"/>
    <property type="project" value="TreeGrafter"/>
</dbReference>
<dbReference type="InterPro" id="IPR050266">
    <property type="entry name" value="AB_hydrolase_sf"/>
</dbReference>
<dbReference type="PANTHER" id="PTHR43798">
    <property type="entry name" value="MONOACYLGLYCEROL LIPASE"/>
    <property type="match status" value="1"/>
</dbReference>
<feature type="domain" description="AB hydrolase-1" evidence="1">
    <location>
        <begin position="32"/>
        <end position="269"/>
    </location>
</feature>
<protein>
    <submittedName>
        <fullName evidence="2">Pimeloyl-ACP methyl ester carboxylesterase</fullName>
    </submittedName>
</protein>
<reference evidence="2 3" key="1">
    <citation type="submission" date="2020-08" db="EMBL/GenBank/DDBJ databases">
        <title>Genomic Encyclopedia of Type Strains, Phase IV (KMG-V): Genome sequencing to study the core and pangenomes of soil and plant-associated prokaryotes.</title>
        <authorList>
            <person name="Whitman W."/>
        </authorList>
    </citation>
    <scope>NUCLEOTIDE SEQUENCE [LARGE SCALE GENOMIC DNA]</scope>
    <source>
        <strain evidence="2 3">M8UP14</strain>
    </source>
</reference>
<evidence type="ECO:0000259" key="1">
    <source>
        <dbReference type="Pfam" id="PF12697"/>
    </source>
</evidence>